<dbReference type="WBParaSite" id="RSKR_0000820300.1">
    <property type="protein sequence ID" value="RSKR_0000820300.1"/>
    <property type="gene ID" value="RSKR_0000820300"/>
</dbReference>
<organism evidence="1 2">
    <name type="scientific">Rhabditophanes sp. KR3021</name>
    <dbReference type="NCBI Taxonomy" id="114890"/>
    <lineage>
        <taxon>Eukaryota</taxon>
        <taxon>Metazoa</taxon>
        <taxon>Ecdysozoa</taxon>
        <taxon>Nematoda</taxon>
        <taxon>Chromadorea</taxon>
        <taxon>Rhabditida</taxon>
        <taxon>Tylenchina</taxon>
        <taxon>Panagrolaimomorpha</taxon>
        <taxon>Strongyloidoidea</taxon>
        <taxon>Alloionematidae</taxon>
        <taxon>Rhabditophanes</taxon>
    </lineage>
</organism>
<proteinExistence type="predicted"/>
<sequence>MMTELNGINNVSDFNTPPSEQNGFCAPIPPNQHPHSNHDSHRMNGTSPYTMPNSINGNFHPNGLKNNQQQNIIPQNNGFSGEEQSKLVNYTYLYTSEMANSALRDVVTSHCNHMNDWHRINVTESNNYIKPIISKSTNSSLNGDDTNSTNKGTKRKYPSPKEDSLPESGPSSVTTPVSMPILTNQNMVPSTSTYTNHPSPHINKFESNDDDNPLRRMEKMTQEHITDPKISNRNTPTNNGDLNMANKKEIQERQAKMEKLVSMEKILGCTDKNQPDMFKNANNWEKSALPNKLQNGVDPRFRPNYGPGGYPIPNRPPMNGYPIPENGANMSKEMHMHMMQYQQQQHLQQSSQPPFYPNGTRNPSYPGNISTPPVSQPSNQPMLNGNNGSAQMIPQMYPNGSIPQQQPNPQYPPQQPSMSGPVKSPSYNGMPPNNLPANYPGQNNQGMPPPTQQQLMPPPGYVNNARYPHPSMPPPAGNGIPLMSPGQMPQNGIPQMLPNGMPPNSMHPPGSMPPNGMHPNGMLQQGMQSNGMSPSNMQLNGMPPNGMPPNGMLQNGMPQNGMMPNSSLQGGMHNMHGSNGMPPSSMNGMPPPSMNGMPPPSMNGMQPPSMNGMQPPSMNGMQGMGQMPPSSMNQNGGPPSGMIPNGMGQNGGHPGMPPPNMQHNMTQNMQSNGMHNMQMVGTHPNQNNMLPGGGRNYEGMPMY</sequence>
<reference evidence="2" key="1">
    <citation type="submission" date="2016-11" db="UniProtKB">
        <authorList>
            <consortium name="WormBaseParasite"/>
        </authorList>
    </citation>
    <scope>IDENTIFICATION</scope>
    <source>
        <strain evidence="2">KR3021</strain>
    </source>
</reference>
<evidence type="ECO:0000313" key="1">
    <source>
        <dbReference type="Proteomes" id="UP000095286"/>
    </source>
</evidence>
<dbReference type="Proteomes" id="UP000095286">
    <property type="component" value="Unplaced"/>
</dbReference>
<accession>A0AC35U755</accession>
<evidence type="ECO:0000313" key="2">
    <source>
        <dbReference type="WBParaSite" id="RSKR_0000820300.1"/>
    </source>
</evidence>
<name>A0AC35U755_9BILA</name>
<protein>
    <submittedName>
        <fullName evidence="2">BCL9 domain-containing protein</fullName>
    </submittedName>
</protein>